<dbReference type="RefSeq" id="WP_201681837.1">
    <property type="nucleotide sequence ID" value="NZ_JAEQNA010000001.1"/>
</dbReference>
<dbReference type="InterPro" id="IPR003661">
    <property type="entry name" value="HisK_dim/P_dom"/>
</dbReference>
<dbReference type="PROSITE" id="PS50885">
    <property type="entry name" value="HAMP"/>
    <property type="match status" value="1"/>
</dbReference>
<dbReference type="PANTHER" id="PTHR45436:SF14">
    <property type="entry name" value="SENSOR PROTEIN QSEC"/>
    <property type="match status" value="1"/>
</dbReference>
<reference evidence="15" key="1">
    <citation type="submission" date="2021-01" db="EMBL/GenBank/DDBJ databases">
        <title>Ramlibacter sp. strain AW1 16S ribosomal RNA gene Genome sequencing and assembly.</title>
        <authorList>
            <person name="Kang M."/>
        </authorList>
    </citation>
    <scope>NUCLEOTIDE SEQUENCE</scope>
    <source>
        <strain evidence="15">AW1</strain>
    </source>
</reference>
<dbReference type="PROSITE" id="PS50109">
    <property type="entry name" value="HIS_KIN"/>
    <property type="match status" value="1"/>
</dbReference>
<dbReference type="Proteomes" id="UP000613011">
    <property type="component" value="Unassembled WGS sequence"/>
</dbReference>
<dbReference type="InterPro" id="IPR003660">
    <property type="entry name" value="HAMP_dom"/>
</dbReference>
<evidence type="ECO:0000259" key="14">
    <source>
        <dbReference type="PROSITE" id="PS50885"/>
    </source>
</evidence>
<evidence type="ECO:0000256" key="12">
    <source>
        <dbReference type="SAM" id="Phobius"/>
    </source>
</evidence>
<dbReference type="Pfam" id="PF02518">
    <property type="entry name" value="HATPase_c"/>
    <property type="match status" value="1"/>
</dbReference>
<evidence type="ECO:0000256" key="10">
    <source>
        <dbReference type="ARBA" id="ARBA00022989"/>
    </source>
</evidence>
<dbReference type="Gene3D" id="1.20.5.1040">
    <property type="entry name" value="Sensor protein qsec"/>
    <property type="match status" value="2"/>
</dbReference>
<dbReference type="CDD" id="cd00082">
    <property type="entry name" value="HisKA"/>
    <property type="match status" value="1"/>
</dbReference>
<keyword evidence="11" id="KW-0902">Two-component regulatory system</keyword>
<dbReference type="GO" id="GO:0000155">
    <property type="term" value="F:phosphorelay sensor kinase activity"/>
    <property type="evidence" value="ECO:0007669"/>
    <property type="project" value="InterPro"/>
</dbReference>
<dbReference type="InterPro" id="IPR013727">
    <property type="entry name" value="2CSK_N"/>
</dbReference>
<dbReference type="PANTHER" id="PTHR45436">
    <property type="entry name" value="SENSOR HISTIDINE KINASE YKOH"/>
    <property type="match status" value="1"/>
</dbReference>
<sequence>MSLQRRLMLYLAVCAPLVWALAFAFSLDRTRHEVDELFDTELIRLARQLQASVASPSVAQAPPPVRPSRDAGSADLRDLAVAVWDAQGRLLANDREGAQLRRLPAASGFVEDTIGGERWRVYYLQAADSSRQVAAGQKAAERDEVVSGLVLSQLVPWLLMLPVLLAAMAWGVRRALSPLNTLSRQLAQRRADDLAPLPARSVPAELRPLVTAMDGLFSRISELLARERRFTADAAHELRTPIAFLRMQWDVLRQLQGPQRQLAEAKFEGGLDRLERLVTQLLTLSRADAADAARLTTEVDWRAAVEQVVNDVLPLLRRRRIELACEWPPADRPALPLLGDTEWVAALLRNLVDNAARYAPQGSTVTLRMQRGSIEVENEAPGAAPETLSQLGARFTRPAGQQESGSGLGVSIARRIAEVHGLALEYDSEAPGRVRAVLRHR</sequence>
<dbReference type="GO" id="GO:0005524">
    <property type="term" value="F:ATP binding"/>
    <property type="evidence" value="ECO:0007669"/>
    <property type="project" value="UniProtKB-KW"/>
</dbReference>
<feature type="transmembrane region" description="Helical" evidence="12">
    <location>
        <begin position="7"/>
        <end position="27"/>
    </location>
</feature>
<dbReference type="SMART" id="SM00387">
    <property type="entry name" value="HATPase_c"/>
    <property type="match status" value="1"/>
</dbReference>
<dbReference type="GO" id="GO:0005886">
    <property type="term" value="C:plasma membrane"/>
    <property type="evidence" value="ECO:0007669"/>
    <property type="project" value="TreeGrafter"/>
</dbReference>
<comment type="subcellular location">
    <subcellularLocation>
        <location evidence="2">Membrane</location>
        <topology evidence="2">Multi-pass membrane protein</topology>
    </subcellularLocation>
</comment>
<dbReference type="InterPro" id="IPR003594">
    <property type="entry name" value="HATPase_dom"/>
</dbReference>
<dbReference type="SMART" id="SM00388">
    <property type="entry name" value="HisKA"/>
    <property type="match status" value="1"/>
</dbReference>
<dbReference type="EMBL" id="JAEQNA010000001">
    <property type="protein sequence ID" value="MBL0418750.1"/>
    <property type="molecule type" value="Genomic_DNA"/>
</dbReference>
<evidence type="ECO:0000256" key="9">
    <source>
        <dbReference type="ARBA" id="ARBA00022840"/>
    </source>
</evidence>
<dbReference type="Pfam" id="PF00512">
    <property type="entry name" value="HisKA"/>
    <property type="match status" value="1"/>
</dbReference>
<dbReference type="InterPro" id="IPR005467">
    <property type="entry name" value="His_kinase_dom"/>
</dbReference>
<evidence type="ECO:0000256" key="11">
    <source>
        <dbReference type="ARBA" id="ARBA00023012"/>
    </source>
</evidence>
<keyword evidence="7" id="KW-0547">Nucleotide-binding</keyword>
<organism evidence="15 16">
    <name type="scientific">Ramlibacter aurantiacus</name>
    <dbReference type="NCBI Taxonomy" id="2801330"/>
    <lineage>
        <taxon>Bacteria</taxon>
        <taxon>Pseudomonadati</taxon>
        <taxon>Pseudomonadota</taxon>
        <taxon>Betaproteobacteria</taxon>
        <taxon>Burkholderiales</taxon>
        <taxon>Comamonadaceae</taxon>
        <taxon>Ramlibacter</taxon>
    </lineage>
</organism>
<keyword evidence="16" id="KW-1185">Reference proteome</keyword>
<dbReference type="InterPro" id="IPR036097">
    <property type="entry name" value="HisK_dim/P_sf"/>
</dbReference>
<comment type="caution">
    <text evidence="15">The sequence shown here is derived from an EMBL/GenBank/DDBJ whole genome shotgun (WGS) entry which is preliminary data.</text>
</comment>
<keyword evidence="10 12" id="KW-1133">Transmembrane helix</keyword>
<feature type="domain" description="Histidine kinase" evidence="13">
    <location>
        <begin position="233"/>
        <end position="441"/>
    </location>
</feature>
<dbReference type="SUPFAM" id="SSF55874">
    <property type="entry name" value="ATPase domain of HSP90 chaperone/DNA topoisomerase II/histidine kinase"/>
    <property type="match status" value="1"/>
</dbReference>
<dbReference type="Gene3D" id="3.30.565.10">
    <property type="entry name" value="Histidine kinase-like ATPase, C-terminal domain"/>
    <property type="match status" value="1"/>
</dbReference>
<comment type="catalytic activity">
    <reaction evidence="1">
        <text>ATP + protein L-histidine = ADP + protein N-phospho-L-histidine.</text>
        <dbReference type="EC" id="2.7.13.3"/>
    </reaction>
</comment>
<dbReference type="Pfam" id="PF08521">
    <property type="entry name" value="2CSK_N"/>
    <property type="match status" value="1"/>
</dbReference>
<evidence type="ECO:0000256" key="7">
    <source>
        <dbReference type="ARBA" id="ARBA00022741"/>
    </source>
</evidence>
<protein>
    <recommendedName>
        <fullName evidence="3">histidine kinase</fullName>
        <ecNumber evidence="3">2.7.13.3</ecNumber>
    </recommendedName>
</protein>
<keyword evidence="8 15" id="KW-0418">Kinase</keyword>
<dbReference type="InterPro" id="IPR050428">
    <property type="entry name" value="TCS_sensor_his_kinase"/>
</dbReference>
<evidence type="ECO:0000313" key="15">
    <source>
        <dbReference type="EMBL" id="MBL0418750.1"/>
    </source>
</evidence>
<evidence type="ECO:0000256" key="6">
    <source>
        <dbReference type="ARBA" id="ARBA00022692"/>
    </source>
</evidence>
<evidence type="ECO:0000313" key="16">
    <source>
        <dbReference type="Proteomes" id="UP000613011"/>
    </source>
</evidence>
<evidence type="ECO:0000256" key="5">
    <source>
        <dbReference type="ARBA" id="ARBA00022679"/>
    </source>
</evidence>
<keyword evidence="4" id="KW-0597">Phosphoprotein</keyword>
<evidence type="ECO:0000259" key="13">
    <source>
        <dbReference type="PROSITE" id="PS50109"/>
    </source>
</evidence>
<dbReference type="AlphaFoldDB" id="A0A936ZK94"/>
<feature type="domain" description="HAMP" evidence="14">
    <location>
        <begin position="173"/>
        <end position="225"/>
    </location>
</feature>
<evidence type="ECO:0000256" key="4">
    <source>
        <dbReference type="ARBA" id="ARBA00022553"/>
    </source>
</evidence>
<dbReference type="InterPro" id="IPR036890">
    <property type="entry name" value="HATPase_C_sf"/>
</dbReference>
<name>A0A936ZK94_9BURK</name>
<keyword evidence="12" id="KW-0472">Membrane</keyword>
<evidence type="ECO:0000256" key="2">
    <source>
        <dbReference type="ARBA" id="ARBA00004141"/>
    </source>
</evidence>
<keyword evidence="6 12" id="KW-0812">Transmembrane</keyword>
<proteinExistence type="predicted"/>
<evidence type="ECO:0000256" key="8">
    <source>
        <dbReference type="ARBA" id="ARBA00022777"/>
    </source>
</evidence>
<dbReference type="Gene3D" id="1.10.287.130">
    <property type="match status" value="1"/>
</dbReference>
<dbReference type="SUPFAM" id="SSF47384">
    <property type="entry name" value="Homodimeric domain of signal transducing histidine kinase"/>
    <property type="match status" value="1"/>
</dbReference>
<keyword evidence="9" id="KW-0067">ATP-binding</keyword>
<evidence type="ECO:0000256" key="3">
    <source>
        <dbReference type="ARBA" id="ARBA00012438"/>
    </source>
</evidence>
<accession>A0A936ZK94</accession>
<keyword evidence="5" id="KW-0808">Transferase</keyword>
<evidence type="ECO:0000256" key="1">
    <source>
        <dbReference type="ARBA" id="ARBA00000085"/>
    </source>
</evidence>
<dbReference type="EC" id="2.7.13.3" evidence="3"/>
<gene>
    <name evidence="15" type="ORF">JI739_00185</name>
</gene>